<feature type="region of interest" description="Disordered" evidence="1">
    <location>
        <begin position="1"/>
        <end position="20"/>
    </location>
</feature>
<evidence type="ECO:0000313" key="2">
    <source>
        <dbReference type="EMBL" id="MPN35346.1"/>
    </source>
</evidence>
<accession>A0A645H9Z5</accession>
<feature type="compositionally biased region" description="Basic and acidic residues" evidence="1">
    <location>
        <begin position="98"/>
        <end position="113"/>
    </location>
</feature>
<dbReference type="AlphaFoldDB" id="A0A645H9Z5"/>
<dbReference type="EMBL" id="VSSQ01088872">
    <property type="protein sequence ID" value="MPN35346.1"/>
    <property type="molecule type" value="Genomic_DNA"/>
</dbReference>
<organism evidence="2">
    <name type="scientific">bioreactor metagenome</name>
    <dbReference type="NCBI Taxonomy" id="1076179"/>
    <lineage>
        <taxon>unclassified sequences</taxon>
        <taxon>metagenomes</taxon>
        <taxon>ecological metagenomes</taxon>
    </lineage>
</organism>
<comment type="caution">
    <text evidence="2">The sequence shown here is derived from an EMBL/GenBank/DDBJ whole genome shotgun (WGS) entry which is preliminary data.</text>
</comment>
<name>A0A645H9Z5_9ZZZZ</name>
<protein>
    <submittedName>
        <fullName evidence="2">Uncharacterized protein</fullName>
    </submittedName>
</protein>
<gene>
    <name evidence="2" type="ORF">SDC9_182844</name>
</gene>
<feature type="region of interest" description="Disordered" evidence="1">
    <location>
        <begin position="67"/>
        <end position="140"/>
    </location>
</feature>
<evidence type="ECO:0000256" key="1">
    <source>
        <dbReference type="SAM" id="MobiDB-lite"/>
    </source>
</evidence>
<sequence>MRGRSSKTSTAPRYSPSTSTTPVVGCIWVLSRASKVVLPAPLGPMITHRSPSSTLKFTSCSRRAVPRRTLTPANSATATMPQTLPFHPHRYPTCPLRNLERSEVQKNPDRPAGDRQPCATKFNQHAQTHRSDGHQRGIPCLARFTQPIPLAAEQSPDKA</sequence>
<reference evidence="2" key="1">
    <citation type="submission" date="2019-08" db="EMBL/GenBank/DDBJ databases">
        <authorList>
            <person name="Kucharzyk K."/>
            <person name="Murdoch R.W."/>
            <person name="Higgins S."/>
            <person name="Loffler F."/>
        </authorList>
    </citation>
    <scope>NUCLEOTIDE SEQUENCE</scope>
</reference>
<feature type="compositionally biased region" description="Polar residues" evidence="1">
    <location>
        <begin position="71"/>
        <end position="82"/>
    </location>
</feature>
<proteinExistence type="predicted"/>